<dbReference type="EMBL" id="JAACNH010000005">
    <property type="protein sequence ID" value="KAG8441827.1"/>
    <property type="molecule type" value="Genomic_DNA"/>
</dbReference>
<name>A0A8T2JE14_9PIPI</name>
<proteinExistence type="predicted"/>
<feature type="transmembrane region" description="Helical" evidence="1">
    <location>
        <begin position="12"/>
        <end position="36"/>
    </location>
</feature>
<protein>
    <submittedName>
        <fullName evidence="2">Uncharacterized protein</fullName>
    </submittedName>
</protein>
<dbReference type="AlphaFoldDB" id="A0A8T2JE14"/>
<dbReference type="Proteomes" id="UP000812440">
    <property type="component" value="Chromosome 6"/>
</dbReference>
<keyword evidence="1" id="KW-0812">Transmembrane</keyword>
<keyword evidence="1" id="KW-0472">Membrane</keyword>
<evidence type="ECO:0000313" key="2">
    <source>
        <dbReference type="EMBL" id="KAG8441827.1"/>
    </source>
</evidence>
<reference evidence="2" key="1">
    <citation type="thesis" date="2020" institute="ProQuest LLC" country="789 East Eisenhower Parkway, Ann Arbor, MI, USA">
        <title>Comparative Genomics and Chromosome Evolution.</title>
        <authorList>
            <person name="Mudd A.B."/>
        </authorList>
    </citation>
    <scope>NUCLEOTIDE SEQUENCE</scope>
    <source>
        <strain evidence="2">Female2</strain>
        <tissue evidence="2">Blood</tissue>
    </source>
</reference>
<sequence length="85" mass="9832">MPSGWKNILGRTLQYCYLFIFVFMCAPPILVCYDVMLSTAELQPLVVVIQLVVSMTVFVYMGKTVYRYICRLLCHFNKGQLKPTN</sequence>
<keyword evidence="3" id="KW-1185">Reference proteome</keyword>
<evidence type="ECO:0000256" key="1">
    <source>
        <dbReference type="SAM" id="Phobius"/>
    </source>
</evidence>
<keyword evidence="1" id="KW-1133">Transmembrane helix</keyword>
<feature type="transmembrane region" description="Helical" evidence="1">
    <location>
        <begin position="42"/>
        <end position="61"/>
    </location>
</feature>
<gene>
    <name evidence="2" type="ORF">GDO86_010852</name>
</gene>
<accession>A0A8T2JE14</accession>
<organism evidence="2 3">
    <name type="scientific">Hymenochirus boettgeri</name>
    <name type="common">Congo dwarf clawed frog</name>
    <dbReference type="NCBI Taxonomy" id="247094"/>
    <lineage>
        <taxon>Eukaryota</taxon>
        <taxon>Metazoa</taxon>
        <taxon>Chordata</taxon>
        <taxon>Craniata</taxon>
        <taxon>Vertebrata</taxon>
        <taxon>Euteleostomi</taxon>
        <taxon>Amphibia</taxon>
        <taxon>Batrachia</taxon>
        <taxon>Anura</taxon>
        <taxon>Pipoidea</taxon>
        <taxon>Pipidae</taxon>
        <taxon>Pipinae</taxon>
        <taxon>Hymenochirus</taxon>
    </lineage>
</organism>
<comment type="caution">
    <text evidence="2">The sequence shown here is derived from an EMBL/GenBank/DDBJ whole genome shotgun (WGS) entry which is preliminary data.</text>
</comment>
<evidence type="ECO:0000313" key="3">
    <source>
        <dbReference type="Proteomes" id="UP000812440"/>
    </source>
</evidence>